<comment type="subcellular location">
    <subcellularLocation>
        <location evidence="1">Membrane</location>
        <topology evidence="1">Multi-pass membrane protein</topology>
    </subcellularLocation>
</comment>
<dbReference type="GO" id="GO:0016020">
    <property type="term" value="C:membrane"/>
    <property type="evidence" value="ECO:0007669"/>
    <property type="project" value="UniProtKB-SubCell"/>
</dbReference>
<comment type="similarity">
    <text evidence="2">Belongs to the peptidase S54 family.</text>
</comment>
<keyword evidence="5 7" id="KW-1133">Transmembrane helix</keyword>
<evidence type="ECO:0000256" key="5">
    <source>
        <dbReference type="ARBA" id="ARBA00022989"/>
    </source>
</evidence>
<evidence type="ECO:0000256" key="3">
    <source>
        <dbReference type="ARBA" id="ARBA00022692"/>
    </source>
</evidence>
<reference evidence="9 10" key="1">
    <citation type="submission" date="2014-04" db="EMBL/GenBank/DDBJ databases">
        <authorList>
            <consortium name="DOE Joint Genome Institute"/>
            <person name="Kuo A."/>
            <person name="Gay G."/>
            <person name="Dore J."/>
            <person name="Kohler A."/>
            <person name="Nagy L.G."/>
            <person name="Floudas D."/>
            <person name="Copeland A."/>
            <person name="Barry K.W."/>
            <person name="Cichocki N."/>
            <person name="Veneault-Fourrey C."/>
            <person name="LaButti K."/>
            <person name="Lindquist E.A."/>
            <person name="Lipzen A."/>
            <person name="Lundell T."/>
            <person name="Morin E."/>
            <person name="Murat C."/>
            <person name="Sun H."/>
            <person name="Tunlid A."/>
            <person name="Henrissat B."/>
            <person name="Grigoriev I.V."/>
            <person name="Hibbett D.S."/>
            <person name="Martin F."/>
            <person name="Nordberg H.P."/>
            <person name="Cantor M.N."/>
            <person name="Hua S.X."/>
        </authorList>
    </citation>
    <scope>NUCLEOTIDE SEQUENCE [LARGE SCALE GENOMIC DNA]</scope>
    <source>
        <strain evidence="10">h7</strain>
    </source>
</reference>
<evidence type="ECO:0000259" key="8">
    <source>
        <dbReference type="Pfam" id="PF01694"/>
    </source>
</evidence>
<dbReference type="Proteomes" id="UP000053424">
    <property type="component" value="Unassembled WGS sequence"/>
</dbReference>
<dbReference type="EMBL" id="KN831771">
    <property type="protein sequence ID" value="KIM45764.1"/>
    <property type="molecule type" value="Genomic_DNA"/>
</dbReference>
<dbReference type="Gene3D" id="1.20.1540.10">
    <property type="entry name" value="Rhomboid-like"/>
    <property type="match status" value="1"/>
</dbReference>
<gene>
    <name evidence="9" type="ORF">M413DRAFT_292725</name>
</gene>
<feature type="transmembrane region" description="Helical" evidence="7">
    <location>
        <begin position="173"/>
        <end position="193"/>
    </location>
</feature>
<protein>
    <recommendedName>
        <fullName evidence="8">Peptidase S54 rhomboid domain-containing protein</fullName>
    </recommendedName>
</protein>
<name>A0A0C3CNV4_HEBCY</name>
<dbReference type="SUPFAM" id="SSF144091">
    <property type="entry name" value="Rhomboid-like"/>
    <property type="match status" value="1"/>
</dbReference>
<evidence type="ECO:0000313" key="10">
    <source>
        <dbReference type="Proteomes" id="UP000053424"/>
    </source>
</evidence>
<feature type="transmembrane region" description="Helical" evidence="7">
    <location>
        <begin position="199"/>
        <end position="219"/>
    </location>
</feature>
<dbReference type="InterPro" id="IPR050925">
    <property type="entry name" value="Rhomboid_protease_S54"/>
</dbReference>
<dbReference type="GO" id="GO:0004252">
    <property type="term" value="F:serine-type endopeptidase activity"/>
    <property type="evidence" value="ECO:0007669"/>
    <property type="project" value="InterPro"/>
</dbReference>
<feature type="domain" description="Peptidase S54 rhomboid" evidence="8">
    <location>
        <begin position="131"/>
        <end position="273"/>
    </location>
</feature>
<dbReference type="HOGENOM" id="CLU_055068_7_2_1"/>
<evidence type="ECO:0000313" key="9">
    <source>
        <dbReference type="EMBL" id="KIM45764.1"/>
    </source>
</evidence>
<proteinExistence type="inferred from homology"/>
<dbReference type="GO" id="GO:0006465">
    <property type="term" value="P:signal peptide processing"/>
    <property type="evidence" value="ECO:0007669"/>
    <property type="project" value="TreeGrafter"/>
</dbReference>
<feature type="transmembrane region" description="Helical" evidence="7">
    <location>
        <begin position="79"/>
        <end position="96"/>
    </location>
</feature>
<dbReference type="AlphaFoldDB" id="A0A0C3CNV4"/>
<reference evidence="10" key="2">
    <citation type="submission" date="2015-01" db="EMBL/GenBank/DDBJ databases">
        <title>Evolutionary Origins and Diversification of the Mycorrhizal Mutualists.</title>
        <authorList>
            <consortium name="DOE Joint Genome Institute"/>
            <consortium name="Mycorrhizal Genomics Consortium"/>
            <person name="Kohler A."/>
            <person name="Kuo A."/>
            <person name="Nagy L.G."/>
            <person name="Floudas D."/>
            <person name="Copeland A."/>
            <person name="Barry K.W."/>
            <person name="Cichocki N."/>
            <person name="Veneault-Fourrey C."/>
            <person name="LaButti K."/>
            <person name="Lindquist E.A."/>
            <person name="Lipzen A."/>
            <person name="Lundell T."/>
            <person name="Morin E."/>
            <person name="Murat C."/>
            <person name="Riley R."/>
            <person name="Ohm R."/>
            <person name="Sun H."/>
            <person name="Tunlid A."/>
            <person name="Henrissat B."/>
            <person name="Grigoriev I.V."/>
            <person name="Hibbett D.S."/>
            <person name="Martin F."/>
        </authorList>
    </citation>
    <scope>NUCLEOTIDE SEQUENCE [LARGE SCALE GENOMIC DNA]</scope>
    <source>
        <strain evidence="10">h7</strain>
    </source>
</reference>
<keyword evidence="4" id="KW-0378">Hydrolase</keyword>
<accession>A0A0C3CNV4</accession>
<dbReference type="Pfam" id="PF01694">
    <property type="entry name" value="Rhomboid"/>
    <property type="match status" value="1"/>
</dbReference>
<dbReference type="PANTHER" id="PTHR43731:SF14">
    <property type="entry name" value="PRESENILIN-ASSOCIATED RHOMBOID-LIKE PROTEIN, MITOCHONDRIAL"/>
    <property type="match status" value="1"/>
</dbReference>
<evidence type="ECO:0000256" key="4">
    <source>
        <dbReference type="ARBA" id="ARBA00022801"/>
    </source>
</evidence>
<dbReference type="InterPro" id="IPR035952">
    <property type="entry name" value="Rhomboid-like_sf"/>
</dbReference>
<evidence type="ECO:0000256" key="7">
    <source>
        <dbReference type="SAM" id="Phobius"/>
    </source>
</evidence>
<evidence type="ECO:0000256" key="2">
    <source>
        <dbReference type="ARBA" id="ARBA00009045"/>
    </source>
</evidence>
<keyword evidence="3 7" id="KW-0812">Transmembrane</keyword>
<dbReference type="STRING" id="686832.A0A0C3CNV4"/>
<keyword evidence="10" id="KW-1185">Reference proteome</keyword>
<organism evidence="9 10">
    <name type="scientific">Hebeloma cylindrosporum</name>
    <dbReference type="NCBI Taxonomy" id="76867"/>
    <lineage>
        <taxon>Eukaryota</taxon>
        <taxon>Fungi</taxon>
        <taxon>Dikarya</taxon>
        <taxon>Basidiomycota</taxon>
        <taxon>Agaricomycotina</taxon>
        <taxon>Agaricomycetes</taxon>
        <taxon>Agaricomycetidae</taxon>
        <taxon>Agaricales</taxon>
        <taxon>Agaricineae</taxon>
        <taxon>Hymenogastraceae</taxon>
        <taxon>Hebeloma</taxon>
    </lineage>
</organism>
<dbReference type="OrthoDB" id="418595at2759"/>
<feature type="transmembrane region" description="Helical" evidence="7">
    <location>
        <begin position="259"/>
        <end position="275"/>
    </location>
</feature>
<dbReference type="PANTHER" id="PTHR43731">
    <property type="entry name" value="RHOMBOID PROTEASE"/>
    <property type="match status" value="1"/>
</dbReference>
<keyword evidence="6 7" id="KW-0472">Membrane</keyword>
<evidence type="ECO:0000256" key="6">
    <source>
        <dbReference type="ARBA" id="ARBA00023136"/>
    </source>
</evidence>
<dbReference type="InterPro" id="IPR022764">
    <property type="entry name" value="Peptidase_S54_rhomboid_dom"/>
</dbReference>
<evidence type="ECO:0000256" key="1">
    <source>
        <dbReference type="ARBA" id="ARBA00004141"/>
    </source>
</evidence>
<sequence length="281" mass="32008">MQAFLRQLTSPRLINPHILAPQRPFGTSSLLRLRFQGHQPIHHRWLSTPSRPLLRHYVRPKPHPPRQFLGFLDRIPHNTVFYGIIGLNCLVFGMWFRRSRNSHLQKQERDISAITWMQANFTNSLKNLKSGRLWTLVTACFSHRDWAHILFNGFTFFFMAQPVLSMLGSRQFIFLYLGGGLVSCITSMTYAKWMGKIDYASHGASGAIYSIIALLACVAPTMTFQLYGIIPIPAWLAVTGLFSYDLYSTVSNKSGTTDTVGHVGGMLAGVGYFLFRRFRVF</sequence>